<evidence type="ECO:0000313" key="4">
    <source>
        <dbReference type="Proteomes" id="UP000490800"/>
    </source>
</evidence>
<dbReference type="OrthoDB" id="9800872at2"/>
<keyword evidence="4" id="KW-1185">Reference proteome</keyword>
<dbReference type="Proteomes" id="UP000490800">
    <property type="component" value="Unassembled WGS sequence"/>
</dbReference>
<sequence>MSSIKADQVVDARGLACPMPIVRTKKSIEQLQSGQVLEVQATDKGSLADLKSWARTTGHQYLGSNQEGDVLHHFIRKSDPSEVKEARLFPYTLSNEELQQKLQDNPQTRVLDVREPAEYAFGRIPGAISIPFGELEQRLGELNPEEELHVVCRTGRRSDMAAQLLTEKGFKQIKNVVPGMSEWNGSQEQD</sequence>
<feature type="domain" description="Rhodanese" evidence="2">
    <location>
        <begin position="104"/>
        <end position="189"/>
    </location>
</feature>
<dbReference type="InterPro" id="IPR001455">
    <property type="entry name" value="TusA-like"/>
</dbReference>
<dbReference type="InterPro" id="IPR001763">
    <property type="entry name" value="Rhodanese-like_dom"/>
</dbReference>
<dbReference type="PANTHER" id="PTHR33279:SF6">
    <property type="entry name" value="SULFUR CARRIER PROTEIN YEDF-RELATED"/>
    <property type="match status" value="1"/>
</dbReference>
<dbReference type="AlphaFoldDB" id="A0A7X3FHJ2"/>
<dbReference type="RefSeq" id="WP_157335247.1">
    <property type="nucleotide sequence ID" value="NZ_RHLK01000004.1"/>
</dbReference>
<evidence type="ECO:0000313" key="3">
    <source>
        <dbReference type="EMBL" id="MVO99910.1"/>
    </source>
</evidence>
<evidence type="ECO:0000256" key="1">
    <source>
        <dbReference type="ARBA" id="ARBA00008984"/>
    </source>
</evidence>
<dbReference type="SMART" id="SM00450">
    <property type="entry name" value="RHOD"/>
    <property type="match status" value="1"/>
</dbReference>
<dbReference type="SUPFAM" id="SSF64307">
    <property type="entry name" value="SirA-like"/>
    <property type="match status" value="1"/>
</dbReference>
<dbReference type="PROSITE" id="PS50206">
    <property type="entry name" value="RHODANESE_3"/>
    <property type="match status" value="1"/>
</dbReference>
<reference evidence="3 4" key="1">
    <citation type="journal article" date="2019" name="Microorganisms">
        <title>Paenibacillus lutrae sp. nov., A Chitinolytic Species Isolated from A River Otter in Castril Natural Park, Granada, Spain.</title>
        <authorList>
            <person name="Rodriguez M."/>
            <person name="Reina J.C."/>
            <person name="Bejar V."/>
            <person name="Llamas I."/>
        </authorList>
    </citation>
    <scope>NUCLEOTIDE SEQUENCE [LARGE SCALE GENOMIC DNA]</scope>
    <source>
        <strain evidence="3 4">N10</strain>
    </source>
</reference>
<evidence type="ECO:0000259" key="2">
    <source>
        <dbReference type="PROSITE" id="PS50206"/>
    </source>
</evidence>
<dbReference type="EMBL" id="RHLK01000004">
    <property type="protein sequence ID" value="MVO99910.1"/>
    <property type="molecule type" value="Genomic_DNA"/>
</dbReference>
<organism evidence="3 4">
    <name type="scientific">Paenibacillus lutrae</name>
    <dbReference type="NCBI Taxonomy" id="2078573"/>
    <lineage>
        <taxon>Bacteria</taxon>
        <taxon>Bacillati</taxon>
        <taxon>Bacillota</taxon>
        <taxon>Bacilli</taxon>
        <taxon>Bacillales</taxon>
        <taxon>Paenibacillaceae</taxon>
        <taxon>Paenibacillus</taxon>
    </lineage>
</organism>
<dbReference type="CDD" id="cd00158">
    <property type="entry name" value="RHOD"/>
    <property type="match status" value="1"/>
</dbReference>
<dbReference type="CDD" id="cd00291">
    <property type="entry name" value="SirA_YedF_YeeD"/>
    <property type="match status" value="1"/>
</dbReference>
<comment type="caution">
    <text evidence="3">The sequence shown here is derived from an EMBL/GenBank/DDBJ whole genome shotgun (WGS) entry which is preliminary data.</text>
</comment>
<gene>
    <name evidence="3" type="ORF">EDM21_10270</name>
</gene>
<comment type="similarity">
    <text evidence="1">Belongs to the sulfur carrier protein TusA family.</text>
</comment>
<dbReference type="SUPFAM" id="SSF52821">
    <property type="entry name" value="Rhodanese/Cell cycle control phosphatase"/>
    <property type="match status" value="1"/>
</dbReference>
<proteinExistence type="inferred from homology"/>
<dbReference type="InterPro" id="IPR036868">
    <property type="entry name" value="TusA-like_sf"/>
</dbReference>
<dbReference type="PROSITE" id="PS01148">
    <property type="entry name" value="UPF0033"/>
    <property type="match status" value="1"/>
</dbReference>
<protein>
    <recommendedName>
        <fullName evidence="2">Rhodanese domain-containing protein</fullName>
    </recommendedName>
</protein>
<accession>A0A7X3FHJ2</accession>
<dbReference type="Gene3D" id="3.40.250.10">
    <property type="entry name" value="Rhodanese-like domain"/>
    <property type="match status" value="1"/>
</dbReference>
<dbReference type="Gene3D" id="3.30.110.40">
    <property type="entry name" value="TusA-like domain"/>
    <property type="match status" value="1"/>
</dbReference>
<dbReference type="Pfam" id="PF01206">
    <property type="entry name" value="TusA"/>
    <property type="match status" value="1"/>
</dbReference>
<name>A0A7X3FHJ2_9BACL</name>
<dbReference type="PANTHER" id="PTHR33279">
    <property type="entry name" value="SULFUR CARRIER PROTEIN YEDF-RELATED"/>
    <property type="match status" value="1"/>
</dbReference>
<dbReference type="Pfam" id="PF00581">
    <property type="entry name" value="Rhodanese"/>
    <property type="match status" value="1"/>
</dbReference>
<dbReference type="InterPro" id="IPR036873">
    <property type="entry name" value="Rhodanese-like_dom_sf"/>
</dbReference>